<dbReference type="EMBL" id="CABIJS010000111">
    <property type="protein sequence ID" value="VUZ43397.1"/>
    <property type="molecule type" value="Genomic_DNA"/>
</dbReference>
<organism evidence="1 2">
    <name type="scientific">Hymenolepis diminuta</name>
    <name type="common">Rat tapeworm</name>
    <dbReference type="NCBI Taxonomy" id="6216"/>
    <lineage>
        <taxon>Eukaryota</taxon>
        <taxon>Metazoa</taxon>
        <taxon>Spiralia</taxon>
        <taxon>Lophotrochozoa</taxon>
        <taxon>Platyhelminthes</taxon>
        <taxon>Cestoda</taxon>
        <taxon>Eucestoda</taxon>
        <taxon>Cyclophyllidea</taxon>
        <taxon>Hymenolepididae</taxon>
        <taxon>Hymenolepis</taxon>
    </lineage>
</organism>
<dbReference type="AlphaFoldDB" id="A0A564Y7X0"/>
<keyword evidence="2" id="KW-1185">Reference proteome</keyword>
<name>A0A564Y7X0_HYMDI</name>
<protein>
    <submittedName>
        <fullName evidence="1">Uncharacterized protein</fullName>
    </submittedName>
</protein>
<dbReference type="Proteomes" id="UP000321570">
    <property type="component" value="Unassembled WGS sequence"/>
</dbReference>
<reference evidence="1 2" key="1">
    <citation type="submission" date="2019-07" db="EMBL/GenBank/DDBJ databases">
        <authorList>
            <person name="Jastrzebski P J."/>
            <person name="Paukszto L."/>
            <person name="Jastrzebski P J."/>
        </authorList>
    </citation>
    <scope>NUCLEOTIDE SEQUENCE [LARGE SCALE GENOMIC DNA]</scope>
    <source>
        <strain evidence="1 2">WMS-il1</strain>
    </source>
</reference>
<evidence type="ECO:0000313" key="2">
    <source>
        <dbReference type="Proteomes" id="UP000321570"/>
    </source>
</evidence>
<accession>A0A564Y7X0</accession>
<gene>
    <name evidence="1" type="ORF">WMSIL1_LOCUS3747</name>
</gene>
<proteinExistence type="predicted"/>
<evidence type="ECO:0000313" key="1">
    <source>
        <dbReference type="EMBL" id="VUZ43397.1"/>
    </source>
</evidence>
<sequence length="64" mass="7272">MADTAINNEMKKCALIVPIKAKHRNLEIERFLQAVTSFVFKVRKELLSENNGDDLAKKTLPILC</sequence>